<proteinExistence type="predicted"/>
<comment type="caution">
    <text evidence="1">The sequence shown here is derived from an EMBL/GenBank/DDBJ whole genome shotgun (WGS) entry which is preliminary data.</text>
</comment>
<keyword evidence="2" id="KW-1185">Reference proteome</keyword>
<name>A0A849VFS1_9GAMM</name>
<dbReference type="Proteomes" id="UP000586305">
    <property type="component" value="Unassembled WGS sequence"/>
</dbReference>
<evidence type="ECO:0000313" key="2">
    <source>
        <dbReference type="Proteomes" id="UP000586305"/>
    </source>
</evidence>
<dbReference type="AlphaFoldDB" id="A0A849VFS1"/>
<evidence type="ECO:0000313" key="1">
    <source>
        <dbReference type="EMBL" id="NOU52272.1"/>
    </source>
</evidence>
<gene>
    <name evidence="1" type="ORF">HG263_17220</name>
</gene>
<dbReference type="RefSeq" id="WP_171627331.1">
    <property type="nucleotide sequence ID" value="NZ_JABBPG010000008.1"/>
</dbReference>
<protein>
    <submittedName>
        <fullName evidence="1">Uncharacterized protein</fullName>
    </submittedName>
</protein>
<reference evidence="1 2" key="1">
    <citation type="submission" date="2020-04" db="EMBL/GenBank/DDBJ databases">
        <title>Pseudoalteromonas caenipelagi sp. nov., isolated from a tidal flat.</title>
        <authorList>
            <person name="Park S."/>
            <person name="Yoon J.-H."/>
        </authorList>
    </citation>
    <scope>NUCLEOTIDE SEQUENCE [LARGE SCALE GENOMIC DNA]</scope>
    <source>
        <strain evidence="1 2">JBTF-M23</strain>
    </source>
</reference>
<accession>A0A849VFS1</accession>
<dbReference type="EMBL" id="JABBPG010000008">
    <property type="protein sequence ID" value="NOU52272.1"/>
    <property type="molecule type" value="Genomic_DNA"/>
</dbReference>
<sequence length="61" mass="6740">MKLKLNKKNIKQLNKLSELVLEKGQTPNVAGGYRTEVCNDFTNTCNSKDFGSCRACGTILC</sequence>
<organism evidence="1 2">
    <name type="scientific">Pseudoalteromonas caenipelagi</name>
    <dbReference type="NCBI Taxonomy" id="2726988"/>
    <lineage>
        <taxon>Bacteria</taxon>
        <taxon>Pseudomonadati</taxon>
        <taxon>Pseudomonadota</taxon>
        <taxon>Gammaproteobacteria</taxon>
        <taxon>Alteromonadales</taxon>
        <taxon>Pseudoalteromonadaceae</taxon>
        <taxon>Pseudoalteromonas</taxon>
    </lineage>
</organism>